<dbReference type="Pfam" id="PF00106">
    <property type="entry name" value="adh_short"/>
    <property type="match status" value="1"/>
</dbReference>
<organism evidence="3 4">
    <name type="scientific">Pseudomonas plecoglossicida</name>
    <dbReference type="NCBI Taxonomy" id="70775"/>
    <lineage>
        <taxon>Bacteria</taxon>
        <taxon>Pseudomonadati</taxon>
        <taxon>Pseudomonadota</taxon>
        <taxon>Gammaproteobacteria</taxon>
        <taxon>Pseudomonadales</taxon>
        <taxon>Pseudomonadaceae</taxon>
        <taxon>Pseudomonas</taxon>
    </lineage>
</organism>
<dbReference type="InterPro" id="IPR036291">
    <property type="entry name" value="NAD(P)-bd_dom_sf"/>
</dbReference>
<dbReference type="PANTHER" id="PTHR44196">
    <property type="entry name" value="DEHYDROGENASE/REDUCTASE SDR FAMILY MEMBER 7B"/>
    <property type="match status" value="1"/>
</dbReference>
<dbReference type="GO" id="GO:0016020">
    <property type="term" value="C:membrane"/>
    <property type="evidence" value="ECO:0007669"/>
    <property type="project" value="TreeGrafter"/>
</dbReference>
<evidence type="ECO:0000256" key="1">
    <source>
        <dbReference type="ARBA" id="ARBA00006484"/>
    </source>
</evidence>
<keyword evidence="2" id="KW-0560">Oxidoreductase</keyword>
<gene>
    <name evidence="3" type="ORF">CMV24_13615</name>
</gene>
<evidence type="ECO:0000313" key="3">
    <source>
        <dbReference type="EMBL" id="PBJ94978.1"/>
    </source>
</evidence>
<dbReference type="PANTHER" id="PTHR44196:SF1">
    <property type="entry name" value="DEHYDROGENASE_REDUCTASE SDR FAMILY MEMBER 7B"/>
    <property type="match status" value="1"/>
</dbReference>
<comment type="caution">
    <text evidence="3">The sequence shown here is derived from an EMBL/GenBank/DDBJ whole genome shotgun (WGS) entry which is preliminary data.</text>
</comment>
<name>A0A099MXU9_PSEDL</name>
<dbReference type="AlphaFoldDB" id="A0A099MXU9"/>
<proteinExistence type="inferred from homology"/>
<dbReference type="CDD" id="cd05233">
    <property type="entry name" value="SDR_c"/>
    <property type="match status" value="1"/>
</dbReference>
<reference evidence="3 4" key="1">
    <citation type="submission" date="2017-09" db="EMBL/GenBank/DDBJ databases">
        <authorList>
            <person name="Ehlers B."/>
            <person name="Leendertz F.H."/>
        </authorList>
    </citation>
    <scope>NUCLEOTIDE SEQUENCE [LARGE SCALE GENOMIC DNA]</scope>
    <source>
        <strain evidence="3 4">DJ-1</strain>
    </source>
</reference>
<dbReference type="PRINTS" id="PR00081">
    <property type="entry name" value="GDHRDH"/>
</dbReference>
<dbReference type="InterPro" id="IPR002347">
    <property type="entry name" value="SDR_fam"/>
</dbReference>
<dbReference type="Proteomes" id="UP000218102">
    <property type="component" value="Unassembled WGS sequence"/>
</dbReference>
<dbReference type="GO" id="GO:0016491">
    <property type="term" value="F:oxidoreductase activity"/>
    <property type="evidence" value="ECO:0007669"/>
    <property type="project" value="UniProtKB-KW"/>
</dbReference>
<dbReference type="EMBL" id="NTME01000011">
    <property type="protein sequence ID" value="PBJ94978.1"/>
    <property type="molecule type" value="Genomic_DNA"/>
</dbReference>
<accession>A0A099MXU9</accession>
<dbReference type="SUPFAM" id="SSF51735">
    <property type="entry name" value="NAD(P)-binding Rossmann-fold domains"/>
    <property type="match status" value="1"/>
</dbReference>
<protein>
    <submittedName>
        <fullName evidence="3">NAD(P)-dependent oxidoreductase</fullName>
    </submittedName>
</protein>
<evidence type="ECO:0000313" key="4">
    <source>
        <dbReference type="Proteomes" id="UP000218102"/>
    </source>
</evidence>
<sequence length="238" mass="25799">MKTMIVGASRGLGRALLEGLGKPGDTLIGVSRKQPKDLALAPGIDLYWIDADLSKPVAAVARIADRTPADLDVLIYNVGIWEEHAFSEHYAFSEDSDESITRLVEVNVTATLLLLKRLIPRLLGAPRPQLILTGSTSALRQSGRPEVAFGASKFALNGMADALREGFRDDNLAVTVLQLGYLNTDDALSTPLMQAAARGERRWVPVHDVVTMVDALLRLSGASFVRELILPAIGDERF</sequence>
<dbReference type="RefSeq" id="WP_023660562.1">
    <property type="nucleotide sequence ID" value="NZ_CP010359.1"/>
</dbReference>
<dbReference type="Gene3D" id="3.40.50.720">
    <property type="entry name" value="NAD(P)-binding Rossmann-like Domain"/>
    <property type="match status" value="1"/>
</dbReference>
<comment type="similarity">
    <text evidence="1">Belongs to the short-chain dehydrogenases/reductases (SDR) family.</text>
</comment>
<dbReference type="KEGG" id="ppj:RK21_02529"/>
<evidence type="ECO:0000256" key="2">
    <source>
        <dbReference type="ARBA" id="ARBA00023002"/>
    </source>
</evidence>